<gene>
    <name evidence="1" type="ORF">GO621_15930</name>
</gene>
<comment type="caution">
    <text evidence="1">The sequence shown here is derived from an EMBL/GenBank/DDBJ whole genome shotgun (WGS) entry which is preliminary data.</text>
</comment>
<dbReference type="EMBL" id="WPIK01000016">
    <property type="protein sequence ID" value="MVN23016.1"/>
    <property type="molecule type" value="Genomic_DNA"/>
</dbReference>
<name>A0A7K1T0C5_9SPHI</name>
<keyword evidence="2" id="KW-1185">Reference proteome</keyword>
<organism evidence="1 2">
    <name type="scientific">Mucilaginibacter arboris</name>
    <dbReference type="NCBI Taxonomy" id="2682090"/>
    <lineage>
        <taxon>Bacteria</taxon>
        <taxon>Pseudomonadati</taxon>
        <taxon>Bacteroidota</taxon>
        <taxon>Sphingobacteriia</taxon>
        <taxon>Sphingobacteriales</taxon>
        <taxon>Sphingobacteriaceae</taxon>
        <taxon>Mucilaginibacter</taxon>
    </lineage>
</organism>
<proteinExistence type="predicted"/>
<sequence length="52" mass="5832">MSTEQKPETSLLLKLQRVAEGEKVELTKEEAIIYGVDVADLLPDEDIEESEV</sequence>
<evidence type="ECO:0000313" key="1">
    <source>
        <dbReference type="EMBL" id="MVN23016.1"/>
    </source>
</evidence>
<protein>
    <submittedName>
        <fullName evidence="1">Uncharacterized protein</fullName>
    </submittedName>
</protein>
<accession>A0A7K1T0C5</accession>
<evidence type="ECO:0000313" key="2">
    <source>
        <dbReference type="Proteomes" id="UP000462014"/>
    </source>
</evidence>
<dbReference type="AlphaFoldDB" id="A0A7K1T0C5"/>
<reference evidence="1 2" key="1">
    <citation type="submission" date="2019-12" db="EMBL/GenBank/DDBJ databases">
        <title>Mucilaginibacter sp. HMF7410 genome sequencing and assembly.</title>
        <authorList>
            <person name="Kang H."/>
            <person name="Cha I."/>
            <person name="Kim H."/>
            <person name="Joh K."/>
        </authorList>
    </citation>
    <scope>NUCLEOTIDE SEQUENCE [LARGE SCALE GENOMIC DNA]</scope>
    <source>
        <strain evidence="1 2">HMF7410</strain>
    </source>
</reference>
<dbReference type="Proteomes" id="UP000462014">
    <property type="component" value="Unassembled WGS sequence"/>
</dbReference>
<dbReference type="RefSeq" id="WP_157568833.1">
    <property type="nucleotide sequence ID" value="NZ_WPIK01000016.1"/>
</dbReference>